<dbReference type="GO" id="GO:0006078">
    <property type="term" value="P:(1-&gt;6)-beta-D-glucan biosynthetic process"/>
    <property type="evidence" value="ECO:0007669"/>
    <property type="project" value="TreeGrafter"/>
</dbReference>
<name>A0A8T8TDC8_9BASI</name>
<dbReference type="PROSITE" id="PS51762">
    <property type="entry name" value="GH16_2"/>
    <property type="match status" value="1"/>
</dbReference>
<keyword evidence="6 10" id="KW-0472">Membrane</keyword>
<dbReference type="GO" id="GO:0031505">
    <property type="term" value="P:fungal-type cell wall organization"/>
    <property type="evidence" value="ECO:0007669"/>
    <property type="project" value="TreeGrafter"/>
</dbReference>
<evidence type="ECO:0000259" key="11">
    <source>
        <dbReference type="PROSITE" id="PS51762"/>
    </source>
</evidence>
<dbReference type="InterPro" id="IPR005629">
    <property type="entry name" value="Skn1/Kre6/Sbg1"/>
</dbReference>
<evidence type="ECO:0000256" key="4">
    <source>
        <dbReference type="ARBA" id="ARBA00022968"/>
    </source>
</evidence>
<evidence type="ECO:0000256" key="7">
    <source>
        <dbReference type="ARBA" id="ARBA00023180"/>
    </source>
</evidence>
<evidence type="ECO:0000313" key="12">
    <source>
        <dbReference type="EMBL" id="KAE8258562.1"/>
    </source>
</evidence>
<evidence type="ECO:0000256" key="10">
    <source>
        <dbReference type="SAM" id="Phobius"/>
    </source>
</evidence>
<dbReference type="AlphaFoldDB" id="A0A8T8TDC8"/>
<keyword evidence="3 10" id="KW-0812">Transmembrane</keyword>
<evidence type="ECO:0000256" key="8">
    <source>
        <dbReference type="ARBA" id="ARBA00023316"/>
    </source>
</evidence>
<dbReference type="PANTHER" id="PTHR31361:SF1">
    <property type="entry name" value="BETA-GLUCAN SYNTHESIS-ASSOCIATED PROTEIN KRE6-RELATED"/>
    <property type="match status" value="1"/>
</dbReference>
<keyword evidence="13" id="KW-1185">Reference proteome</keyword>
<dbReference type="Gene3D" id="2.60.120.200">
    <property type="match status" value="2"/>
</dbReference>
<comment type="similarity">
    <text evidence="2">Belongs to the SKN1/KRE6 family.</text>
</comment>
<reference evidence="12" key="1">
    <citation type="submission" date="2016-04" db="EMBL/GenBank/DDBJ databases">
        <authorList>
            <person name="Nguyen H.D."/>
            <person name="Samba Siva P."/>
            <person name="Cullis J."/>
            <person name="Levesque C.A."/>
            <person name="Hambleton S."/>
        </authorList>
    </citation>
    <scope>NUCLEOTIDE SEQUENCE</scope>
    <source>
        <strain evidence="12">DAOMC 236416</strain>
    </source>
</reference>
<evidence type="ECO:0000256" key="5">
    <source>
        <dbReference type="ARBA" id="ARBA00022989"/>
    </source>
</evidence>
<dbReference type="Pfam" id="PF03935">
    <property type="entry name" value="SKN1_KRE6_Sbg1"/>
    <property type="match status" value="2"/>
</dbReference>
<dbReference type="GO" id="GO:0005789">
    <property type="term" value="C:endoplasmic reticulum membrane"/>
    <property type="evidence" value="ECO:0007669"/>
    <property type="project" value="TreeGrafter"/>
</dbReference>
<feature type="transmembrane region" description="Helical" evidence="10">
    <location>
        <begin position="202"/>
        <end position="225"/>
    </location>
</feature>
<dbReference type="Proteomes" id="UP000077521">
    <property type="component" value="Unassembled WGS sequence"/>
</dbReference>
<protein>
    <recommendedName>
        <fullName evidence="11">GH16 domain-containing protein</fullName>
    </recommendedName>
</protein>
<accession>A0A8T8TDC8</accession>
<sequence length="750" mass="82642">MIPYRSRASRSESTNSAQHDGHFKYNDHYAQSGHAHPPRETSDGFGQAYSATDSSNSHEPHPLAHVRSLNQHSGSSHTGHQQPQQHLQQGHSAAFNPASTASSFSQDFGEAGRGLPPKPPQPYAFLNTAPAAGYKGPGPRPGLLPLSDSATASLIGTDHDIGAHYPDVSFFHDRPEDDDWLHDDRGVNDLTTSYRFFSFRGLVNVGFLFGLCASLLALFVAWPIISYINTLPGSTLRSPKKSIIYSEGPTWINVLDTTGKPRRMTKSPLRGLIDQDTPASAMTKMSSDGKRKMKLVFSDEFNEDGRTFFEGDDPYWTAVDLHYWGTNDFEWYSPLGATTKDGALRITFSEQPINNLNFKSAMLQSWNKLCIQGGHLEIRGELYILTITRISAGRLIALLVVVLPGNPRVAGYWPAAWMMANIGRAGYGATNEGMWPYNYDTCDVGTMPNQTYMANGTGGPLAAEITGAYPDTEGLGLSHLPGQKLSRCTCVSYTDHPGPKHEDGSWMGRGASELDLLGKPLRFCSENVRQAYCKRFQREPPAATGGTQTAPFNAGHNITPGFTQVFDPESGMNSYLGGIWQQAVSAIINTPQNAWQLNGGDYATYGVEWVPHYRDLDPYVAWFTEGQPSWRMDAGAVGPDNATEIGQRLVPPEPMYIIFNLGMSQGFTTVDFENIRFPGVMSIDYVRIYQDEGMESLSCDGKYPEMPTVSYITKHAEAYQNANLTTWRGNRKEGAYGQEFPPHAMKGECS</sequence>
<proteinExistence type="inferred from homology"/>
<reference evidence="12" key="2">
    <citation type="journal article" date="2019" name="IMA Fungus">
        <title>Genome sequencing and comparison of five Tilletia species to identify candidate genes for the detection of regulated species infecting wheat.</title>
        <authorList>
            <person name="Nguyen H.D.T."/>
            <person name="Sultana T."/>
            <person name="Kesanakurti P."/>
            <person name="Hambleton S."/>
        </authorList>
    </citation>
    <scope>NUCLEOTIDE SEQUENCE</scope>
    <source>
        <strain evidence="12">DAOMC 236416</strain>
    </source>
</reference>
<feature type="domain" description="GH16" evidence="11">
    <location>
        <begin position="445"/>
        <end position="694"/>
    </location>
</feature>
<comment type="caution">
    <text evidence="12">The sequence shown here is derived from an EMBL/GenBank/DDBJ whole genome shotgun (WGS) entry which is preliminary data.</text>
</comment>
<dbReference type="InterPro" id="IPR000757">
    <property type="entry name" value="Beta-glucanase-like"/>
</dbReference>
<evidence type="ECO:0000256" key="2">
    <source>
        <dbReference type="ARBA" id="ARBA00010962"/>
    </source>
</evidence>
<feature type="compositionally biased region" description="Low complexity" evidence="9">
    <location>
        <begin position="77"/>
        <end position="91"/>
    </location>
</feature>
<evidence type="ECO:0000256" key="1">
    <source>
        <dbReference type="ARBA" id="ARBA00004606"/>
    </source>
</evidence>
<feature type="compositionally biased region" description="Polar residues" evidence="9">
    <location>
        <begin position="97"/>
        <end position="106"/>
    </location>
</feature>
<dbReference type="GO" id="GO:0005886">
    <property type="term" value="C:plasma membrane"/>
    <property type="evidence" value="ECO:0007669"/>
    <property type="project" value="TreeGrafter"/>
</dbReference>
<comment type="subcellular location">
    <subcellularLocation>
        <location evidence="1">Membrane</location>
        <topology evidence="1">Single-pass type II membrane protein</topology>
    </subcellularLocation>
</comment>
<evidence type="ECO:0000256" key="9">
    <source>
        <dbReference type="SAM" id="MobiDB-lite"/>
    </source>
</evidence>
<dbReference type="SUPFAM" id="SSF49899">
    <property type="entry name" value="Concanavalin A-like lectins/glucanases"/>
    <property type="match status" value="1"/>
</dbReference>
<evidence type="ECO:0000256" key="3">
    <source>
        <dbReference type="ARBA" id="ARBA00022692"/>
    </source>
</evidence>
<dbReference type="EMBL" id="LWDF02000065">
    <property type="protein sequence ID" value="KAE8258562.1"/>
    <property type="molecule type" value="Genomic_DNA"/>
</dbReference>
<evidence type="ECO:0000313" key="13">
    <source>
        <dbReference type="Proteomes" id="UP000077521"/>
    </source>
</evidence>
<evidence type="ECO:0000256" key="6">
    <source>
        <dbReference type="ARBA" id="ARBA00023136"/>
    </source>
</evidence>
<keyword evidence="5 10" id="KW-1133">Transmembrane helix</keyword>
<gene>
    <name evidence="12" type="ORF">A4X13_0g1594</name>
</gene>
<dbReference type="PANTHER" id="PTHR31361">
    <property type="entry name" value="BETA-GLUCAN SYNTHESIS-ASSOCIATED PROTEIN KRE6-RELATED"/>
    <property type="match status" value="1"/>
</dbReference>
<dbReference type="GO" id="GO:0015926">
    <property type="term" value="F:glucosidase activity"/>
    <property type="evidence" value="ECO:0007669"/>
    <property type="project" value="TreeGrafter"/>
</dbReference>
<organism evidence="12 13">
    <name type="scientific">Tilletia indica</name>
    <dbReference type="NCBI Taxonomy" id="43049"/>
    <lineage>
        <taxon>Eukaryota</taxon>
        <taxon>Fungi</taxon>
        <taxon>Dikarya</taxon>
        <taxon>Basidiomycota</taxon>
        <taxon>Ustilaginomycotina</taxon>
        <taxon>Exobasidiomycetes</taxon>
        <taxon>Tilletiales</taxon>
        <taxon>Tilletiaceae</taxon>
        <taxon>Tilletia</taxon>
    </lineage>
</organism>
<keyword evidence="8" id="KW-0961">Cell wall biogenesis/degradation</keyword>
<dbReference type="InterPro" id="IPR013320">
    <property type="entry name" value="ConA-like_dom_sf"/>
</dbReference>
<keyword evidence="4" id="KW-0735">Signal-anchor</keyword>
<feature type="region of interest" description="Disordered" evidence="9">
    <location>
        <begin position="1"/>
        <end position="142"/>
    </location>
</feature>
<keyword evidence="7" id="KW-0325">Glycoprotein</keyword>